<dbReference type="Gene3D" id="3.40.50.720">
    <property type="entry name" value="NAD(P)-binding Rossmann-like Domain"/>
    <property type="match status" value="1"/>
</dbReference>
<comment type="caution">
    <text evidence="2">The sequence shown here is derived from an EMBL/GenBank/DDBJ whole genome shotgun (WGS) entry which is preliminary data.</text>
</comment>
<dbReference type="InterPro" id="IPR002347">
    <property type="entry name" value="SDR_fam"/>
</dbReference>
<evidence type="ECO:0000313" key="3">
    <source>
        <dbReference type="Proteomes" id="UP000295680"/>
    </source>
</evidence>
<dbReference type="SUPFAM" id="SSF51735">
    <property type="entry name" value="NAD(P)-binding Rossmann-fold domains"/>
    <property type="match status" value="1"/>
</dbReference>
<dbReference type="PANTHER" id="PTHR42879:SF2">
    <property type="entry name" value="3-OXOACYL-[ACYL-CARRIER-PROTEIN] REDUCTASE FABG"/>
    <property type="match status" value="1"/>
</dbReference>
<evidence type="ECO:0000313" key="2">
    <source>
        <dbReference type="EMBL" id="TCO62323.1"/>
    </source>
</evidence>
<dbReference type="RefSeq" id="WP_132114008.1">
    <property type="nucleotide sequence ID" value="NZ_SLWS01000002.1"/>
</dbReference>
<dbReference type="PRINTS" id="PR00081">
    <property type="entry name" value="GDHRDH"/>
</dbReference>
<keyword evidence="3" id="KW-1185">Reference proteome</keyword>
<dbReference type="InterPro" id="IPR036291">
    <property type="entry name" value="NAD(P)-bd_dom_sf"/>
</dbReference>
<dbReference type="Proteomes" id="UP000295680">
    <property type="component" value="Unassembled WGS sequence"/>
</dbReference>
<accession>A0A4R2JQ42</accession>
<name>A0A4R2JQ42_9PSEU</name>
<dbReference type="AlphaFoldDB" id="A0A4R2JQ42"/>
<sequence>MDDRGLLTGRVALVTGGSRGIGAGIALALGQQGADVVVNYHTNADAAAGVVAGIEAAGSRALAVQADATDADQVAAMVRTATEALGDIDVLVCNTVGEIDDAVERFMSGRTMAMDCAAEILHRTAAQLAATLYPCREVLPGMRRRGGGSVVLIGAAGTRGGRPEKGIAEIAVAKAAQEALARSLASELGPDRVRVNTVAPGMIPTDANAGPWQPMMITEIAKTTPLGQVGTAADVGAAVVAFAADLTRHVTGAFVGVDGGRTMD</sequence>
<comment type="similarity">
    <text evidence="1">Belongs to the short-chain dehydrogenases/reductases (SDR) family.</text>
</comment>
<proteinExistence type="inferred from homology"/>
<protein>
    <submittedName>
        <fullName evidence="2">3-oxoacyl-[acyl-carrier protein] reductase</fullName>
    </submittedName>
</protein>
<organism evidence="2 3">
    <name type="scientific">Actinocrispum wychmicini</name>
    <dbReference type="NCBI Taxonomy" id="1213861"/>
    <lineage>
        <taxon>Bacteria</taxon>
        <taxon>Bacillati</taxon>
        <taxon>Actinomycetota</taxon>
        <taxon>Actinomycetes</taxon>
        <taxon>Pseudonocardiales</taxon>
        <taxon>Pseudonocardiaceae</taxon>
        <taxon>Actinocrispum</taxon>
    </lineage>
</organism>
<dbReference type="OrthoDB" id="286404at2"/>
<gene>
    <name evidence="2" type="ORF">EV192_102460</name>
</gene>
<reference evidence="2 3" key="1">
    <citation type="submission" date="2019-03" db="EMBL/GenBank/DDBJ databases">
        <title>Genomic Encyclopedia of Type Strains, Phase IV (KMG-IV): sequencing the most valuable type-strain genomes for metagenomic binning, comparative biology and taxonomic classification.</title>
        <authorList>
            <person name="Goeker M."/>
        </authorList>
    </citation>
    <scope>NUCLEOTIDE SEQUENCE [LARGE SCALE GENOMIC DNA]</scope>
    <source>
        <strain evidence="2 3">DSM 45934</strain>
    </source>
</reference>
<dbReference type="EMBL" id="SLWS01000002">
    <property type="protein sequence ID" value="TCO62323.1"/>
    <property type="molecule type" value="Genomic_DNA"/>
</dbReference>
<dbReference type="PANTHER" id="PTHR42879">
    <property type="entry name" value="3-OXOACYL-(ACYL-CARRIER-PROTEIN) REDUCTASE"/>
    <property type="match status" value="1"/>
</dbReference>
<evidence type="ECO:0000256" key="1">
    <source>
        <dbReference type="ARBA" id="ARBA00006484"/>
    </source>
</evidence>
<dbReference type="InterPro" id="IPR050259">
    <property type="entry name" value="SDR"/>
</dbReference>
<dbReference type="Pfam" id="PF13561">
    <property type="entry name" value="adh_short_C2"/>
    <property type="match status" value="1"/>
</dbReference>